<proteinExistence type="inferred from homology"/>
<dbReference type="InterPro" id="IPR023043">
    <property type="entry name" value="NAD(P)H_OxRDtase_bac/plastid"/>
</dbReference>
<evidence type="ECO:0000256" key="1">
    <source>
        <dbReference type="ARBA" id="ARBA00004141"/>
    </source>
</evidence>
<dbReference type="InterPro" id="IPR038430">
    <property type="entry name" value="NDAH_ubi_oxred_su3_sf"/>
</dbReference>
<keyword evidence="7" id="KW-1003">Cell membrane</keyword>
<keyword evidence="6 7" id="KW-0472">Membrane</keyword>
<keyword evidence="7 8" id="KW-0874">Quinone</keyword>
<comment type="subunit">
    <text evidence="7">NDH-1 is composed of 14 different subunits. Subunits NuoA, H, J, K, L, M, N constitute the membrane sector of the complex.</text>
</comment>
<feature type="transmembrane region" description="Helical" evidence="7">
    <location>
        <begin position="24"/>
        <end position="49"/>
    </location>
</feature>
<reference evidence="9 10" key="1">
    <citation type="submission" date="2021-03" db="EMBL/GenBank/DDBJ databases">
        <title>Genomic and phenotypic characterization of Chloracidobacterium isolates provides evidence for multiple species.</title>
        <authorList>
            <person name="Saini M.K."/>
            <person name="Costas A.M.G."/>
            <person name="Tank M."/>
            <person name="Bryant D.A."/>
        </authorList>
    </citation>
    <scope>NUCLEOTIDE SEQUENCE [LARGE SCALE GENOMIC DNA]</scope>
    <source>
        <strain evidence="9 10">BV2-C</strain>
    </source>
</reference>
<evidence type="ECO:0000256" key="2">
    <source>
        <dbReference type="ARBA" id="ARBA00008472"/>
    </source>
</evidence>
<dbReference type="Pfam" id="PF00507">
    <property type="entry name" value="Oxidored_q4"/>
    <property type="match status" value="1"/>
</dbReference>
<dbReference type="EMBL" id="CP072648">
    <property type="protein sequence ID" value="QUW02389.1"/>
    <property type="molecule type" value="Genomic_DNA"/>
</dbReference>
<name>A0ABX8B6U5_9BACT</name>
<organism evidence="9 10">
    <name type="scientific">Chloracidobacterium validum</name>
    <dbReference type="NCBI Taxonomy" id="2821543"/>
    <lineage>
        <taxon>Bacteria</taxon>
        <taxon>Pseudomonadati</taxon>
        <taxon>Acidobacteriota</taxon>
        <taxon>Terriglobia</taxon>
        <taxon>Terriglobales</taxon>
        <taxon>Acidobacteriaceae</taxon>
        <taxon>Chloracidobacterium</taxon>
    </lineage>
</organism>
<comment type="catalytic activity">
    <reaction evidence="7 8">
        <text>a quinone + NADH + 5 H(+)(in) = a quinol + NAD(+) + 4 H(+)(out)</text>
        <dbReference type="Rhea" id="RHEA:57888"/>
        <dbReference type="ChEBI" id="CHEBI:15378"/>
        <dbReference type="ChEBI" id="CHEBI:24646"/>
        <dbReference type="ChEBI" id="CHEBI:57540"/>
        <dbReference type="ChEBI" id="CHEBI:57945"/>
        <dbReference type="ChEBI" id="CHEBI:132124"/>
    </reaction>
</comment>
<keyword evidence="7 8" id="KW-0520">NAD</keyword>
<comment type="similarity">
    <text evidence="2 7 8">Belongs to the complex I subunit 3 family.</text>
</comment>
<evidence type="ECO:0000313" key="10">
    <source>
        <dbReference type="Proteomes" id="UP000676506"/>
    </source>
</evidence>
<evidence type="ECO:0000256" key="7">
    <source>
        <dbReference type="HAMAP-Rule" id="MF_01394"/>
    </source>
</evidence>
<dbReference type="HAMAP" id="MF_01394">
    <property type="entry name" value="NDH1_NuoA"/>
    <property type="match status" value="1"/>
</dbReference>
<keyword evidence="7" id="KW-0830">Ubiquinone</keyword>
<comment type="subcellular location">
    <subcellularLocation>
        <location evidence="7 8">Cell membrane</location>
        <topology evidence="7 8">Multi-pass membrane protein</topology>
    </subcellularLocation>
    <subcellularLocation>
        <location evidence="1">Membrane</location>
        <topology evidence="1">Multi-pass membrane protein</topology>
    </subcellularLocation>
</comment>
<evidence type="ECO:0000256" key="8">
    <source>
        <dbReference type="RuleBase" id="RU003639"/>
    </source>
</evidence>
<feature type="transmembrane region" description="Helical" evidence="7">
    <location>
        <begin position="80"/>
        <end position="101"/>
    </location>
</feature>
<dbReference type="Proteomes" id="UP000676506">
    <property type="component" value="Chromosome 1"/>
</dbReference>
<accession>A0ABX8B6U5</accession>
<keyword evidence="4 7" id="KW-0812">Transmembrane</keyword>
<evidence type="ECO:0000256" key="6">
    <source>
        <dbReference type="ARBA" id="ARBA00023136"/>
    </source>
</evidence>
<evidence type="ECO:0000313" key="9">
    <source>
        <dbReference type="EMBL" id="QUW02389.1"/>
    </source>
</evidence>
<dbReference type="Gene3D" id="1.20.58.1610">
    <property type="entry name" value="NADH:ubiquinone/plastoquinone oxidoreductase, chain 3"/>
    <property type="match status" value="1"/>
</dbReference>
<sequence>MVSTVFFLLQQAAVDTPVRGPIMGYIPIVILFVIALAIPLGALTVGRFFRRTVMTPEKMMAYECGVDPVSDARERISVRYFIIAMLFLIFDVETIFLFPWAVIYDQLALFGLIEAFIFIGILIVGYYYAWRKGALDWV</sequence>
<keyword evidence="3 7" id="KW-0813">Transport</keyword>
<evidence type="ECO:0000256" key="5">
    <source>
        <dbReference type="ARBA" id="ARBA00022989"/>
    </source>
</evidence>
<evidence type="ECO:0000256" key="4">
    <source>
        <dbReference type="ARBA" id="ARBA00022692"/>
    </source>
</evidence>
<gene>
    <name evidence="7" type="primary">nuoA</name>
    <name evidence="9" type="ORF">J8C06_08475</name>
</gene>
<dbReference type="PANTHER" id="PTHR11058:SF9">
    <property type="entry name" value="NADH-UBIQUINONE OXIDOREDUCTASE CHAIN 3"/>
    <property type="match status" value="1"/>
</dbReference>
<evidence type="ECO:0000256" key="3">
    <source>
        <dbReference type="ARBA" id="ARBA00022448"/>
    </source>
</evidence>
<keyword evidence="10" id="KW-1185">Reference proteome</keyword>
<dbReference type="InterPro" id="IPR000440">
    <property type="entry name" value="NADH_UbQ/plastoQ_OxRdtase_su3"/>
</dbReference>
<dbReference type="RefSeq" id="WP_211428279.1">
    <property type="nucleotide sequence ID" value="NZ_CP072648.1"/>
</dbReference>
<keyword evidence="5 7" id="KW-1133">Transmembrane helix</keyword>
<dbReference type="EC" id="7.1.1.-" evidence="7"/>
<protein>
    <recommendedName>
        <fullName evidence="7">NADH-quinone oxidoreductase subunit A</fullName>
        <ecNumber evidence="7">7.1.1.-</ecNumber>
    </recommendedName>
    <alternativeName>
        <fullName evidence="7">NADH dehydrogenase I subunit A</fullName>
    </alternativeName>
    <alternativeName>
        <fullName evidence="7">NDH-1 subunit A</fullName>
    </alternativeName>
    <alternativeName>
        <fullName evidence="7">NUO1</fullName>
    </alternativeName>
</protein>
<comment type="function">
    <text evidence="7">NDH-1 shuttles electrons from NADH, via FMN and iron-sulfur (Fe-S) centers, to quinones in the respiratory chain. The immediate electron acceptor for the enzyme in this species is believed to be ubiquinone. Couples the redox reaction to proton translocation (for every two electrons transferred, four hydrogen ions are translocated across the cytoplasmic membrane), and thus conserves the redox energy in a proton gradient.</text>
</comment>
<feature type="transmembrane region" description="Helical" evidence="7">
    <location>
        <begin position="107"/>
        <end position="129"/>
    </location>
</feature>
<keyword evidence="7" id="KW-1278">Translocase</keyword>
<dbReference type="PANTHER" id="PTHR11058">
    <property type="entry name" value="NADH-UBIQUINONE OXIDOREDUCTASE CHAIN 3"/>
    <property type="match status" value="1"/>
</dbReference>